<evidence type="ECO:0000313" key="3">
    <source>
        <dbReference type="Proteomes" id="UP000028782"/>
    </source>
</evidence>
<dbReference type="SUPFAM" id="SSF53474">
    <property type="entry name" value="alpha/beta-Hydrolases"/>
    <property type="match status" value="1"/>
</dbReference>
<dbReference type="PRINTS" id="PR00111">
    <property type="entry name" value="ABHYDROLASE"/>
</dbReference>
<dbReference type="RefSeq" id="WP_043373961.1">
    <property type="nucleotide sequence ID" value="NZ_CP006704.1"/>
</dbReference>
<dbReference type="GO" id="GO:0016787">
    <property type="term" value="F:hydrolase activity"/>
    <property type="evidence" value="ECO:0007669"/>
    <property type="project" value="UniProtKB-KW"/>
</dbReference>
<dbReference type="EMBL" id="CP006704">
    <property type="protein sequence ID" value="AIJ47966.1"/>
    <property type="molecule type" value="Genomic_DNA"/>
</dbReference>
<dbReference type="Pfam" id="PF00561">
    <property type="entry name" value="Abhydrolase_1"/>
    <property type="match status" value="1"/>
</dbReference>
<sequence>MFLEVNNASIYAYTGGKAFDAAKPTAIFIHGVLCDHSVWALQSRYMANHGWSVLAIDLPGHCKSGGQAPQTVEEAASFMVALMDAAGLRSAALIGHSWGSLIAMETAARLRERISHLVLVGTAFPMKVSPALLESALNTPEKAIQMVNTFSRATLAPPNGAGSWVFGAGMALGRRVLASNTDTNLLHAGFKACDSYAGGEAAMTQVSCPLLFVLGEQDQMTPPKAAKGLIDAARGAGKTTKVQIIPNGHNQMTESPDATLFAIRDFLAA</sequence>
<reference evidence="2 3" key="1">
    <citation type="journal article" date="2014" name="Genome Announc.">
        <title>Complete Genome Sequence of Polychlorinated Biphenyl Degrader Comamonas testosteroni TK102 (NBRC 109938).</title>
        <authorList>
            <person name="Fukuda K."/>
            <person name="Hosoyama A."/>
            <person name="Tsuchikane K."/>
            <person name="Ohji S."/>
            <person name="Yamazoe A."/>
            <person name="Fujita N."/>
            <person name="Shintani M."/>
            <person name="Kimbara K."/>
        </authorList>
    </citation>
    <scope>NUCLEOTIDE SEQUENCE [LARGE SCALE GENOMIC DNA]</scope>
    <source>
        <strain evidence="2">TK102</strain>
    </source>
</reference>
<feature type="domain" description="AB hydrolase-1" evidence="1">
    <location>
        <begin position="27"/>
        <end position="133"/>
    </location>
</feature>
<dbReference type="InterPro" id="IPR000073">
    <property type="entry name" value="AB_hydrolase_1"/>
</dbReference>
<dbReference type="InterPro" id="IPR029058">
    <property type="entry name" value="AB_hydrolase_fold"/>
</dbReference>
<evidence type="ECO:0000259" key="1">
    <source>
        <dbReference type="Pfam" id="PF00561"/>
    </source>
</evidence>
<proteinExistence type="predicted"/>
<name>A0A076PTF8_COMTE</name>
<evidence type="ECO:0000313" key="2">
    <source>
        <dbReference type="EMBL" id="AIJ47966.1"/>
    </source>
</evidence>
<dbReference type="InterPro" id="IPR050228">
    <property type="entry name" value="Carboxylesterase_BioH"/>
</dbReference>
<keyword evidence="2" id="KW-0378">Hydrolase</keyword>
<dbReference type="HOGENOM" id="CLU_020336_50_2_4"/>
<dbReference type="Proteomes" id="UP000028782">
    <property type="component" value="Chromosome"/>
</dbReference>
<organism evidence="2 3">
    <name type="scientific">Comamonas testosteroni TK102</name>
    <dbReference type="NCBI Taxonomy" id="1392005"/>
    <lineage>
        <taxon>Bacteria</taxon>
        <taxon>Pseudomonadati</taxon>
        <taxon>Pseudomonadota</taxon>
        <taxon>Betaproteobacteria</taxon>
        <taxon>Burkholderiales</taxon>
        <taxon>Comamonadaceae</taxon>
        <taxon>Comamonas</taxon>
    </lineage>
</organism>
<dbReference type="KEGG" id="ctes:O987_19345"/>
<protein>
    <submittedName>
        <fullName evidence="2">Alpha/beta hydrolase</fullName>
    </submittedName>
</protein>
<gene>
    <name evidence="2" type="ORF">O987_19345</name>
</gene>
<dbReference type="AlphaFoldDB" id="A0A076PTF8"/>
<dbReference type="PANTHER" id="PTHR43194:SF2">
    <property type="entry name" value="PEROXISOMAL MEMBRANE PROTEIN LPX1"/>
    <property type="match status" value="1"/>
</dbReference>
<accession>A0A076PTF8</accession>
<dbReference type="PANTHER" id="PTHR43194">
    <property type="entry name" value="HYDROLASE ALPHA/BETA FOLD FAMILY"/>
    <property type="match status" value="1"/>
</dbReference>
<dbReference type="Gene3D" id="3.40.50.1820">
    <property type="entry name" value="alpha/beta hydrolase"/>
    <property type="match status" value="1"/>
</dbReference>